<feature type="region of interest" description="Disordered" evidence="2">
    <location>
        <begin position="1"/>
        <end position="25"/>
    </location>
</feature>
<dbReference type="AlphaFoldDB" id="U4KUE8"/>
<evidence type="ECO:0000256" key="1">
    <source>
        <dbReference type="SAM" id="Coils"/>
    </source>
</evidence>
<gene>
    <name evidence="3" type="ORF">PCON_03249</name>
</gene>
<dbReference type="Proteomes" id="UP000018144">
    <property type="component" value="Unassembled WGS sequence"/>
</dbReference>
<organism evidence="3 4">
    <name type="scientific">Pyronema omphalodes (strain CBS 100304)</name>
    <name type="common">Pyronema confluens</name>
    <dbReference type="NCBI Taxonomy" id="1076935"/>
    <lineage>
        <taxon>Eukaryota</taxon>
        <taxon>Fungi</taxon>
        <taxon>Dikarya</taxon>
        <taxon>Ascomycota</taxon>
        <taxon>Pezizomycotina</taxon>
        <taxon>Pezizomycetes</taxon>
        <taxon>Pezizales</taxon>
        <taxon>Pyronemataceae</taxon>
        <taxon>Pyronema</taxon>
    </lineage>
</organism>
<evidence type="ECO:0000256" key="2">
    <source>
        <dbReference type="SAM" id="MobiDB-lite"/>
    </source>
</evidence>
<reference evidence="3 4" key="1">
    <citation type="journal article" date="2013" name="PLoS Genet.">
        <title>The genome and development-dependent transcriptomes of Pyronema confluens: a window into fungal evolution.</title>
        <authorList>
            <person name="Traeger S."/>
            <person name="Altegoer F."/>
            <person name="Freitag M."/>
            <person name="Gabaldon T."/>
            <person name="Kempken F."/>
            <person name="Kumar A."/>
            <person name="Marcet-Houben M."/>
            <person name="Poggeler S."/>
            <person name="Stajich J.E."/>
            <person name="Nowrousian M."/>
        </authorList>
    </citation>
    <scope>NUCLEOTIDE SEQUENCE [LARGE SCALE GENOMIC DNA]</scope>
    <source>
        <strain evidence="4">CBS 100304</strain>
        <tissue evidence="3">Vegetative mycelium</tissue>
    </source>
</reference>
<feature type="coiled-coil region" evidence="1">
    <location>
        <begin position="158"/>
        <end position="239"/>
    </location>
</feature>
<keyword evidence="1" id="KW-0175">Coiled coil</keyword>
<protein>
    <submittedName>
        <fullName evidence="3">Uncharacterized protein</fullName>
    </submittedName>
</protein>
<feature type="compositionally biased region" description="Basic and acidic residues" evidence="2">
    <location>
        <begin position="7"/>
        <end position="25"/>
    </location>
</feature>
<dbReference type="EMBL" id="HF935213">
    <property type="protein sequence ID" value="CCX04647.1"/>
    <property type="molecule type" value="Genomic_DNA"/>
</dbReference>
<keyword evidence="4" id="KW-1185">Reference proteome</keyword>
<evidence type="ECO:0000313" key="4">
    <source>
        <dbReference type="Proteomes" id="UP000018144"/>
    </source>
</evidence>
<evidence type="ECO:0000313" key="3">
    <source>
        <dbReference type="EMBL" id="CCX04647.1"/>
    </source>
</evidence>
<proteinExistence type="predicted"/>
<sequence>MPDANEATDRDHFAGTVKIKQEPKDEPSFELSQFFKELKEENKKLKGEIVSLKTTTSIDKHIINFLKQENKKLEKENDYLDRKNEKLEKEIDDLDRTNDKLEDKYYGLDIKNAELEKVNGDLRREFEAVQARHTEEIHVLLGENTWLETRMLDFQKQTEDGLEEIEVLQKEKMEMEERLVELEFFKHGVVGMQKEYQSQLSKMNFKMNREMKRQVEDMKEEMKQEIKKEIKEEMEQNTNVPEWRTLRKKRKLV</sequence>
<feature type="coiled-coil region" evidence="1">
    <location>
        <begin position="35"/>
        <end position="132"/>
    </location>
</feature>
<name>U4KUE8_PYROM</name>
<accession>U4KUE8</accession>